<dbReference type="Pfam" id="PF10263">
    <property type="entry name" value="SprT-like"/>
    <property type="match status" value="1"/>
</dbReference>
<comment type="caution">
    <text evidence="3">The sequence shown here is derived from an EMBL/GenBank/DDBJ whole genome shotgun (WGS) entry which is preliminary data.</text>
</comment>
<evidence type="ECO:0000313" key="3">
    <source>
        <dbReference type="EMBL" id="KAF3763797.1"/>
    </source>
</evidence>
<dbReference type="OrthoDB" id="20772at2759"/>
<evidence type="ECO:0000256" key="1">
    <source>
        <dbReference type="SAM" id="MobiDB-lite"/>
    </source>
</evidence>
<proteinExistence type="predicted"/>
<dbReference type="InterPro" id="IPR006640">
    <property type="entry name" value="SprT-like_domain"/>
</dbReference>
<organism evidence="3 4">
    <name type="scientific">Cryphonectria parasitica (strain ATCC 38755 / EP155)</name>
    <dbReference type="NCBI Taxonomy" id="660469"/>
    <lineage>
        <taxon>Eukaryota</taxon>
        <taxon>Fungi</taxon>
        <taxon>Dikarya</taxon>
        <taxon>Ascomycota</taxon>
        <taxon>Pezizomycotina</taxon>
        <taxon>Sordariomycetes</taxon>
        <taxon>Sordariomycetidae</taxon>
        <taxon>Diaporthales</taxon>
        <taxon>Cryphonectriaceae</taxon>
        <taxon>Cryphonectria-Endothia species complex</taxon>
        <taxon>Cryphonectria</taxon>
    </lineage>
</organism>
<dbReference type="Proteomes" id="UP000803844">
    <property type="component" value="Unassembled WGS sequence"/>
</dbReference>
<feature type="region of interest" description="Disordered" evidence="1">
    <location>
        <begin position="121"/>
        <end position="158"/>
    </location>
</feature>
<dbReference type="InterPro" id="IPR035240">
    <property type="entry name" value="SprT_Zn_ribbon"/>
</dbReference>
<evidence type="ECO:0000259" key="2">
    <source>
        <dbReference type="SMART" id="SM00731"/>
    </source>
</evidence>
<dbReference type="AlphaFoldDB" id="A0A9P4XZU4"/>
<reference evidence="3" key="1">
    <citation type="journal article" date="2020" name="Phytopathology">
        <title>Genome sequence of the chestnut blight fungus Cryphonectria parasitica EP155: A fundamental resource for an archetypical invasive plant pathogen.</title>
        <authorList>
            <person name="Crouch J.A."/>
            <person name="Dawe A."/>
            <person name="Aerts A."/>
            <person name="Barry K."/>
            <person name="Churchill A.C.L."/>
            <person name="Grimwood J."/>
            <person name="Hillman B."/>
            <person name="Milgroom M.G."/>
            <person name="Pangilinan J."/>
            <person name="Smith M."/>
            <person name="Salamov A."/>
            <person name="Schmutz J."/>
            <person name="Yadav J."/>
            <person name="Grigoriev I.V."/>
            <person name="Nuss D."/>
        </authorList>
    </citation>
    <scope>NUCLEOTIDE SEQUENCE</scope>
    <source>
        <strain evidence="3">EP155</strain>
    </source>
</reference>
<feature type="compositionally biased region" description="Basic and acidic residues" evidence="1">
    <location>
        <begin position="392"/>
        <end position="403"/>
    </location>
</feature>
<dbReference type="CDD" id="cd00084">
    <property type="entry name" value="HMG-box_SF"/>
    <property type="match status" value="1"/>
</dbReference>
<dbReference type="SMART" id="SM00731">
    <property type="entry name" value="SprT"/>
    <property type="match status" value="1"/>
</dbReference>
<feature type="compositionally biased region" description="Polar residues" evidence="1">
    <location>
        <begin position="129"/>
        <end position="156"/>
    </location>
</feature>
<keyword evidence="4" id="KW-1185">Reference proteome</keyword>
<feature type="region of interest" description="Disordered" evidence="1">
    <location>
        <begin position="51"/>
        <end position="107"/>
    </location>
</feature>
<feature type="compositionally biased region" description="Polar residues" evidence="1">
    <location>
        <begin position="404"/>
        <end position="417"/>
    </location>
</feature>
<protein>
    <recommendedName>
        <fullName evidence="2">SprT-like domain-containing protein</fullName>
    </recommendedName>
</protein>
<name>A0A9P4XZU4_CRYP1</name>
<dbReference type="GeneID" id="63834641"/>
<dbReference type="EMBL" id="MU032349">
    <property type="protein sequence ID" value="KAF3763797.1"/>
    <property type="molecule type" value="Genomic_DNA"/>
</dbReference>
<gene>
    <name evidence="3" type="ORF">M406DRAFT_262431</name>
</gene>
<dbReference type="SUPFAM" id="SSF47095">
    <property type="entry name" value="HMG-box"/>
    <property type="match status" value="1"/>
</dbReference>
<dbReference type="GO" id="GO:0006950">
    <property type="term" value="P:response to stress"/>
    <property type="evidence" value="ECO:0007669"/>
    <property type="project" value="UniProtKB-ARBA"/>
</dbReference>
<dbReference type="RefSeq" id="XP_040774758.1">
    <property type="nucleotide sequence ID" value="XM_040917512.1"/>
</dbReference>
<feature type="domain" description="SprT-like" evidence="2">
    <location>
        <begin position="176"/>
        <end position="345"/>
    </location>
</feature>
<dbReference type="Gene3D" id="1.10.30.10">
    <property type="entry name" value="High mobility group box domain"/>
    <property type="match status" value="1"/>
</dbReference>
<dbReference type="PANTHER" id="PTHR23099:SF0">
    <property type="entry name" value="GERM CELL NUCLEAR ACIDIC PROTEIN"/>
    <property type="match status" value="1"/>
</dbReference>
<evidence type="ECO:0000313" key="4">
    <source>
        <dbReference type="Proteomes" id="UP000803844"/>
    </source>
</evidence>
<dbReference type="PANTHER" id="PTHR23099">
    <property type="entry name" value="TRANSCRIPTIONAL REGULATOR"/>
    <property type="match status" value="1"/>
</dbReference>
<accession>A0A9P4XZU4</accession>
<sequence>MVRARPGPSCRRKRVHSNLRLRLFLEIGCLNLACELSATLGSCTHDANPTLLSHGLEPQTSRSPTDDTDRPITPTSSPPRWKPKGLVSPTKKIPRIPATPHHPRMDTFWDQGFIDDWNEEHSPKKQLFPDSNTNKSPSKRANSPTKRAEPSQTTVQRAAKKAFSESKQEVASSFLQELDERITKGRISELSASTGGVRIEWANKLNTTAGRANWRRETARKKGKDGVIISEEHKHHASIELSTKVIDDSHRLLNVIAHEFCHLANFMISGVTKNPHGREFKAWAAKVTEEFGDRGIEVTTRHSYDIDFKYVWECTECGSEFKRHSKSINTERHRCGSCKGELKQTKPVPRARPGKESDYQRFMKEQMRIIKEENPGSPQKDIMRMVASRWSQQEKAKGCKAVDDSSSVSPLSQTSGGENKVEGVTKSLDQLTIVDLT</sequence>
<feature type="region of interest" description="Disordered" evidence="1">
    <location>
        <begin position="390"/>
        <end position="423"/>
    </location>
</feature>
<dbReference type="Pfam" id="PF17283">
    <property type="entry name" value="Zn_ribbon_SprT"/>
    <property type="match status" value="1"/>
</dbReference>
<dbReference type="InterPro" id="IPR036910">
    <property type="entry name" value="HMG_box_dom_sf"/>
</dbReference>
<dbReference type="GO" id="GO:0005634">
    <property type="term" value="C:nucleus"/>
    <property type="evidence" value="ECO:0007669"/>
    <property type="project" value="TreeGrafter"/>
</dbReference>